<evidence type="ECO:0008006" key="3">
    <source>
        <dbReference type="Google" id="ProtNLM"/>
    </source>
</evidence>
<protein>
    <recommendedName>
        <fullName evidence="3">SLC26A/SulP transporter domain-containing protein</fullName>
    </recommendedName>
</protein>
<gene>
    <name evidence="1" type="ORF">AZE42_04593</name>
</gene>
<organism evidence="1 2">
    <name type="scientific">Rhizopogon vesiculosus</name>
    <dbReference type="NCBI Taxonomy" id="180088"/>
    <lineage>
        <taxon>Eukaryota</taxon>
        <taxon>Fungi</taxon>
        <taxon>Dikarya</taxon>
        <taxon>Basidiomycota</taxon>
        <taxon>Agaricomycotina</taxon>
        <taxon>Agaricomycetes</taxon>
        <taxon>Agaricomycetidae</taxon>
        <taxon>Boletales</taxon>
        <taxon>Suillineae</taxon>
        <taxon>Rhizopogonaceae</taxon>
        <taxon>Rhizopogon</taxon>
    </lineage>
</organism>
<dbReference type="Proteomes" id="UP000183567">
    <property type="component" value="Unassembled WGS sequence"/>
</dbReference>
<keyword evidence="2" id="KW-1185">Reference proteome</keyword>
<name>A0A1J8QKM1_9AGAM</name>
<reference evidence="1 2" key="1">
    <citation type="submission" date="2016-03" db="EMBL/GenBank/DDBJ databases">
        <title>Comparative genomics of the ectomycorrhizal sister species Rhizopogon vinicolor and Rhizopogon vesiculosus (Basidiomycota: Boletales) reveals a divergence of the mating type B locus.</title>
        <authorList>
            <person name="Mujic A.B."/>
            <person name="Kuo A."/>
            <person name="Tritt A."/>
            <person name="Lipzen A."/>
            <person name="Chen C."/>
            <person name="Johnson J."/>
            <person name="Sharma A."/>
            <person name="Barry K."/>
            <person name="Grigoriev I.V."/>
            <person name="Spatafora J.W."/>
        </authorList>
    </citation>
    <scope>NUCLEOTIDE SEQUENCE [LARGE SCALE GENOMIC DNA]</scope>
    <source>
        <strain evidence="1 2">AM-OR11-056</strain>
    </source>
</reference>
<evidence type="ECO:0000313" key="1">
    <source>
        <dbReference type="EMBL" id="OJA13984.1"/>
    </source>
</evidence>
<sequence length="132" mass="14488">MDGIPISTDPTISLWKLHESMDPCAAAKASSFCSIPLRIALTQLNIQHNEAFLCDVSLMLFGLVPPRCDHPIEENMGVNMPKATSRFRSDLLPGVILAAMLIPQSVGSFASMLGFFRLGFIDDILSRVLLRN</sequence>
<dbReference type="EMBL" id="LVVM01003950">
    <property type="protein sequence ID" value="OJA13984.1"/>
    <property type="molecule type" value="Genomic_DNA"/>
</dbReference>
<comment type="caution">
    <text evidence="1">The sequence shown here is derived from an EMBL/GenBank/DDBJ whole genome shotgun (WGS) entry which is preliminary data.</text>
</comment>
<dbReference type="AlphaFoldDB" id="A0A1J8QKM1"/>
<evidence type="ECO:0000313" key="2">
    <source>
        <dbReference type="Proteomes" id="UP000183567"/>
    </source>
</evidence>
<accession>A0A1J8QKM1</accession>
<proteinExistence type="predicted"/>